<evidence type="ECO:0000313" key="1">
    <source>
        <dbReference type="EMBL" id="KAG0723569.1"/>
    </source>
</evidence>
<organism evidence="1 2">
    <name type="scientific">Chionoecetes opilio</name>
    <name type="common">Atlantic snow crab</name>
    <name type="synonym">Cancer opilio</name>
    <dbReference type="NCBI Taxonomy" id="41210"/>
    <lineage>
        <taxon>Eukaryota</taxon>
        <taxon>Metazoa</taxon>
        <taxon>Ecdysozoa</taxon>
        <taxon>Arthropoda</taxon>
        <taxon>Crustacea</taxon>
        <taxon>Multicrustacea</taxon>
        <taxon>Malacostraca</taxon>
        <taxon>Eumalacostraca</taxon>
        <taxon>Eucarida</taxon>
        <taxon>Decapoda</taxon>
        <taxon>Pleocyemata</taxon>
        <taxon>Brachyura</taxon>
        <taxon>Eubrachyura</taxon>
        <taxon>Majoidea</taxon>
        <taxon>Majidae</taxon>
        <taxon>Chionoecetes</taxon>
    </lineage>
</organism>
<gene>
    <name evidence="1" type="primary">Btbd7</name>
    <name evidence="1" type="ORF">GWK47_042452</name>
</gene>
<dbReference type="EMBL" id="JACEEZ010008072">
    <property type="protein sequence ID" value="KAG0723569.1"/>
    <property type="molecule type" value="Genomic_DNA"/>
</dbReference>
<dbReference type="InterPro" id="IPR042345">
    <property type="entry name" value="Btbd7"/>
</dbReference>
<keyword evidence="2" id="KW-1185">Reference proteome</keyword>
<dbReference type="PANTHER" id="PTHR16064">
    <property type="entry name" value="BTB POZ DOMAIN CONTAINING 7"/>
    <property type="match status" value="1"/>
</dbReference>
<sequence>MRRMGVNASCQADVGVGPQAIFSAHSKRRHQTTLANLHKRLILCVSGDKKKRHLTTLATLRKRLIRRRRSSKSCHDHARVIRDLTQDWAIREVAALYEEYEASNALKDLTVQVRKVFFFFF</sequence>
<reference evidence="1" key="1">
    <citation type="submission" date="2020-07" db="EMBL/GenBank/DDBJ databases">
        <title>The High-quality genome of the commercially important snow crab, Chionoecetes opilio.</title>
        <authorList>
            <person name="Jeong J.-H."/>
            <person name="Ryu S."/>
        </authorList>
    </citation>
    <scope>NUCLEOTIDE SEQUENCE</scope>
    <source>
        <strain evidence="1">MADBK_172401_WGS</strain>
        <tissue evidence="1">Digestive gland</tissue>
    </source>
</reference>
<dbReference type="PANTHER" id="PTHR16064:SF3">
    <property type="entry name" value="BTB_POZ DOMAIN-CONTAINING PROTEIN 7"/>
    <property type="match status" value="1"/>
</dbReference>
<protein>
    <submittedName>
        <fullName evidence="1">BTB/POZ domain-containing protein 7</fullName>
    </submittedName>
</protein>
<dbReference type="GO" id="GO:0061138">
    <property type="term" value="P:morphogenesis of a branching epithelium"/>
    <property type="evidence" value="ECO:0007669"/>
    <property type="project" value="InterPro"/>
</dbReference>
<proteinExistence type="predicted"/>
<dbReference type="Proteomes" id="UP000770661">
    <property type="component" value="Unassembled WGS sequence"/>
</dbReference>
<evidence type="ECO:0000313" key="2">
    <source>
        <dbReference type="Proteomes" id="UP000770661"/>
    </source>
</evidence>
<comment type="caution">
    <text evidence="1">The sequence shown here is derived from an EMBL/GenBank/DDBJ whole genome shotgun (WGS) entry which is preliminary data.</text>
</comment>
<name>A0A8J4YG30_CHIOP</name>
<dbReference type="AlphaFoldDB" id="A0A8J4YG30"/>
<accession>A0A8J4YG30</accession>